<comment type="caution">
    <text evidence="1">The sequence shown here is derived from an EMBL/GenBank/DDBJ whole genome shotgun (WGS) entry which is preliminary data.</text>
</comment>
<dbReference type="AlphaFoldDB" id="A0A4C1YB01"/>
<reference evidence="1 2" key="1">
    <citation type="journal article" date="2019" name="Commun. Biol.">
        <title>The bagworm genome reveals a unique fibroin gene that provides high tensile strength.</title>
        <authorList>
            <person name="Kono N."/>
            <person name="Nakamura H."/>
            <person name="Ohtoshi R."/>
            <person name="Tomita M."/>
            <person name="Numata K."/>
            <person name="Arakawa K."/>
        </authorList>
    </citation>
    <scope>NUCLEOTIDE SEQUENCE [LARGE SCALE GENOMIC DNA]</scope>
</reference>
<organism evidence="1 2">
    <name type="scientific">Eumeta variegata</name>
    <name type="common">Bagworm moth</name>
    <name type="synonym">Eumeta japonica</name>
    <dbReference type="NCBI Taxonomy" id="151549"/>
    <lineage>
        <taxon>Eukaryota</taxon>
        <taxon>Metazoa</taxon>
        <taxon>Ecdysozoa</taxon>
        <taxon>Arthropoda</taxon>
        <taxon>Hexapoda</taxon>
        <taxon>Insecta</taxon>
        <taxon>Pterygota</taxon>
        <taxon>Neoptera</taxon>
        <taxon>Endopterygota</taxon>
        <taxon>Lepidoptera</taxon>
        <taxon>Glossata</taxon>
        <taxon>Ditrysia</taxon>
        <taxon>Tineoidea</taxon>
        <taxon>Psychidae</taxon>
        <taxon>Oiketicinae</taxon>
        <taxon>Eumeta</taxon>
    </lineage>
</organism>
<name>A0A4C1YB01_EUMVA</name>
<gene>
    <name evidence="1" type="ORF">EVAR_29384_1</name>
</gene>
<proteinExistence type="predicted"/>
<evidence type="ECO:0000313" key="1">
    <source>
        <dbReference type="EMBL" id="GBP73491.1"/>
    </source>
</evidence>
<dbReference type="EMBL" id="BGZK01001175">
    <property type="protein sequence ID" value="GBP73491.1"/>
    <property type="molecule type" value="Genomic_DNA"/>
</dbReference>
<dbReference type="Proteomes" id="UP000299102">
    <property type="component" value="Unassembled WGS sequence"/>
</dbReference>
<accession>A0A4C1YB01</accession>
<keyword evidence="2" id="KW-1185">Reference proteome</keyword>
<sequence length="154" mass="17328">MVFEGPGSEVGSTVEGRLKRSLPLRRQSNVQKAIYYIILDRLIIHVGHGLKPNFVGHNPTTISSQFFCRQKEEVEKRSAAPFPGRFFQQRLIGDVGAPRPLRRRVARSINQPLIVLFVTAGLSCLLIKGADTLWLLSLCVPRREYTFGCCEFDG</sequence>
<evidence type="ECO:0000313" key="2">
    <source>
        <dbReference type="Proteomes" id="UP000299102"/>
    </source>
</evidence>
<protein>
    <submittedName>
        <fullName evidence="1">Uncharacterized protein</fullName>
    </submittedName>
</protein>